<reference evidence="2 3" key="1">
    <citation type="submission" date="2020-06" db="EMBL/GenBank/DDBJ databases">
        <authorList>
            <person name="Kang J."/>
        </authorList>
    </citation>
    <scope>NUCLEOTIDE SEQUENCE [LARGE SCALE GENOMIC DNA]</scope>
    <source>
        <strain evidence="2 3">DCY120</strain>
    </source>
</reference>
<proteinExistence type="predicted"/>
<dbReference type="RefSeq" id="WP_176942929.1">
    <property type="nucleotide sequence ID" value="NZ_JABZEC010000005.1"/>
</dbReference>
<dbReference type="PANTHER" id="PTHR33498">
    <property type="entry name" value="TRANSPOSASE FOR INSERTION SEQUENCE ELEMENT IS1557"/>
    <property type="match status" value="1"/>
</dbReference>
<comment type="caution">
    <text evidence="2">The sequence shown here is derived from an EMBL/GenBank/DDBJ whole genome shotgun (WGS) entry which is preliminary data.</text>
</comment>
<dbReference type="InterPro" id="IPR047951">
    <property type="entry name" value="Transpos_ISL3"/>
</dbReference>
<evidence type="ECO:0000313" key="3">
    <source>
        <dbReference type="Proteomes" id="UP000563523"/>
    </source>
</evidence>
<evidence type="ECO:0000313" key="2">
    <source>
        <dbReference type="EMBL" id="NVY96768.1"/>
    </source>
</evidence>
<evidence type="ECO:0000259" key="1">
    <source>
        <dbReference type="Pfam" id="PF01610"/>
    </source>
</evidence>
<sequence length="118" mass="13716">MSQRALIESYQLPPVLCFDEFRFVKSGFSFICLDAQTHKLPALLPDRLTKHIVDYFIGHYSLRERQKVKFVSLDLNCQYQHFIQRIFLNVQIVIDRFHIVQLAGRALGSSPTPDPAHD</sequence>
<dbReference type="EMBL" id="JABZEC010000005">
    <property type="protein sequence ID" value="NVY96768.1"/>
    <property type="molecule type" value="Genomic_DNA"/>
</dbReference>
<dbReference type="AlphaFoldDB" id="A0A850RDD2"/>
<keyword evidence="3" id="KW-1185">Reference proteome</keyword>
<dbReference type="Pfam" id="PF01610">
    <property type="entry name" value="DDE_Tnp_ISL3"/>
    <property type="match status" value="1"/>
</dbReference>
<protein>
    <submittedName>
        <fullName evidence="2">Transposase</fullName>
    </submittedName>
</protein>
<name>A0A850RDD2_9LACO</name>
<organism evidence="2 3">
    <name type="scientific">Bombilactobacillus apium</name>
    <dbReference type="NCBI Taxonomy" id="2675299"/>
    <lineage>
        <taxon>Bacteria</taxon>
        <taxon>Bacillati</taxon>
        <taxon>Bacillota</taxon>
        <taxon>Bacilli</taxon>
        <taxon>Lactobacillales</taxon>
        <taxon>Lactobacillaceae</taxon>
        <taxon>Bombilactobacillus</taxon>
    </lineage>
</organism>
<dbReference type="InterPro" id="IPR002560">
    <property type="entry name" value="Transposase_DDE"/>
</dbReference>
<accession>A0A850RDD2</accession>
<dbReference type="PANTHER" id="PTHR33498:SF1">
    <property type="entry name" value="TRANSPOSASE FOR INSERTION SEQUENCE ELEMENT IS1557"/>
    <property type="match status" value="1"/>
</dbReference>
<gene>
    <name evidence="2" type="ORF">HU830_06315</name>
</gene>
<dbReference type="Proteomes" id="UP000563523">
    <property type="component" value="Unassembled WGS sequence"/>
</dbReference>
<feature type="domain" description="Transposase IS204/IS1001/IS1096/IS1165 DDE" evidence="1">
    <location>
        <begin position="16"/>
        <end position="107"/>
    </location>
</feature>